<evidence type="ECO:0000313" key="7">
    <source>
        <dbReference type="Proteomes" id="UP000323521"/>
    </source>
</evidence>
<dbReference type="Gene3D" id="2.40.40.20">
    <property type="match status" value="1"/>
</dbReference>
<evidence type="ECO:0000256" key="1">
    <source>
        <dbReference type="ARBA" id="ARBA00010312"/>
    </source>
</evidence>
<dbReference type="GO" id="GO:0051536">
    <property type="term" value="F:iron-sulfur cluster binding"/>
    <property type="evidence" value="ECO:0007669"/>
    <property type="project" value="UniProtKB-KW"/>
</dbReference>
<dbReference type="GO" id="GO:0016491">
    <property type="term" value="F:oxidoreductase activity"/>
    <property type="evidence" value="ECO:0007669"/>
    <property type="project" value="InterPro"/>
</dbReference>
<dbReference type="RefSeq" id="WP_148135460.1">
    <property type="nucleotide sequence ID" value="NZ_CP017634.1"/>
</dbReference>
<dbReference type="InterPro" id="IPR050612">
    <property type="entry name" value="Prok_Mopterin_Oxidored"/>
</dbReference>
<keyword evidence="3" id="KW-0408">Iron</keyword>
<protein>
    <recommendedName>
        <fullName evidence="5">4Fe-4S Mo/W bis-MGD-type domain-containing protein</fullName>
    </recommendedName>
</protein>
<evidence type="ECO:0000256" key="4">
    <source>
        <dbReference type="ARBA" id="ARBA00023014"/>
    </source>
</evidence>
<sequence>MAETMTRDGVVQTLCRMCDDHCGINVYIKEGRIINIDGMEHHPWNKGRICPKGRAALDIAYSPDRLRKPLKRQGNDWLEISMEQALTEIAQRMKDIQKEYGDRSIGIWKGEGVGFNQQEGYARRFAYAIGTPNYFSNNTQCSIARKIGYFLVRGHKPVPDLEKAKCIIIWGVNPPYSQPQLTRMVLDARERGARLIVIDPRQSAMARCADLYVPIKPATDGALALGMINLMIQNKWYDESFVENYTVGFNELADYAAKFTDDYVSRETGIDEKTLLEIAKTFARNAPRAAIFTGNGLDHCENCVNNIRAIASIGVLCGCVDHEGGELIPEDLNLNALVPNWRELKYKQPIGSKEYPVLYDFGENHTLLAMDAILTGKPYPLKGLILTAANPALTNANSAKVTKALSSLDLFVVRDLFLTETAKLAHYVLPAASFLERSELFVNKQFQRIYKTTKIIENKECVDEYTFWQGLAHKLGMGDYFPWRNEEEVNAWLLEPTGITLKELETKPEGQEYKPIEYLKYQNQPRPFNTASGKMEFTSNYLKELGYHELPEYHSPSYLTEANGKFPFVLTSGARNVLFNNSRYRNIPRFVQAVPFPEIEINALDAAQIRVVDGEMVCVSSEVGSIQIRVKVVHPCEIVRGTVEITHGWKEANVNLLTTDQFNDPISGFPMLKALPVDIRKI</sequence>
<keyword evidence="7" id="KW-1185">Reference proteome</keyword>
<organism evidence="6 7">
    <name type="scientific">Formimonas warabiya</name>
    <dbReference type="NCBI Taxonomy" id="1761012"/>
    <lineage>
        <taxon>Bacteria</taxon>
        <taxon>Bacillati</taxon>
        <taxon>Bacillota</taxon>
        <taxon>Clostridia</taxon>
        <taxon>Eubacteriales</taxon>
        <taxon>Peptococcaceae</taxon>
        <taxon>Candidatus Formimonas</taxon>
    </lineage>
</organism>
<dbReference type="Gene3D" id="2.20.25.90">
    <property type="entry name" value="ADC-like domains"/>
    <property type="match status" value="1"/>
</dbReference>
<dbReference type="PROSITE" id="PS51669">
    <property type="entry name" value="4FE4S_MOW_BIS_MGD"/>
    <property type="match status" value="1"/>
</dbReference>
<reference evidence="6 7" key="1">
    <citation type="submission" date="2016-10" db="EMBL/GenBank/DDBJ databases">
        <title>Complete Genome Sequence of Peptococcaceae strain DCMF.</title>
        <authorList>
            <person name="Edwards R.J."/>
            <person name="Holland S.I."/>
            <person name="Deshpande N.P."/>
            <person name="Wong Y.K."/>
            <person name="Ertan H."/>
            <person name="Manefield M."/>
            <person name="Russell T.L."/>
            <person name="Lee M.J."/>
        </authorList>
    </citation>
    <scope>NUCLEOTIDE SEQUENCE [LARGE SCALE GENOMIC DNA]</scope>
    <source>
        <strain evidence="6 7">DCMF</strain>
    </source>
</reference>
<dbReference type="Gene3D" id="3.40.50.740">
    <property type="match status" value="1"/>
</dbReference>
<proteinExistence type="inferred from homology"/>
<gene>
    <name evidence="6" type="ORF">DCMF_16640</name>
</gene>
<dbReference type="SUPFAM" id="SSF50692">
    <property type="entry name" value="ADC-like"/>
    <property type="match status" value="1"/>
</dbReference>
<dbReference type="KEGG" id="fwa:DCMF_16640"/>
<dbReference type="InterPro" id="IPR006963">
    <property type="entry name" value="Mopterin_OxRdtase_4Fe-4S_dom"/>
</dbReference>
<dbReference type="GO" id="GO:0046872">
    <property type="term" value="F:metal ion binding"/>
    <property type="evidence" value="ECO:0007669"/>
    <property type="project" value="UniProtKB-KW"/>
</dbReference>
<evidence type="ECO:0000313" key="6">
    <source>
        <dbReference type="EMBL" id="ATW26180.1"/>
    </source>
</evidence>
<dbReference type="InterPro" id="IPR006656">
    <property type="entry name" value="Mopterin_OxRdtase"/>
</dbReference>
<name>A0A3G1KUT6_FORW1</name>
<dbReference type="GO" id="GO:0043546">
    <property type="term" value="F:molybdopterin cofactor binding"/>
    <property type="evidence" value="ECO:0007669"/>
    <property type="project" value="InterPro"/>
</dbReference>
<feature type="domain" description="4Fe-4S Mo/W bis-MGD-type" evidence="5">
    <location>
        <begin position="8"/>
        <end position="64"/>
    </location>
</feature>
<dbReference type="AlphaFoldDB" id="A0A3G1KUT6"/>
<dbReference type="Pfam" id="PF04879">
    <property type="entry name" value="Molybdop_Fe4S4"/>
    <property type="match status" value="1"/>
</dbReference>
<dbReference type="Gene3D" id="3.40.228.10">
    <property type="entry name" value="Dimethylsulfoxide Reductase, domain 2"/>
    <property type="match status" value="1"/>
</dbReference>
<evidence type="ECO:0000259" key="5">
    <source>
        <dbReference type="PROSITE" id="PS51669"/>
    </source>
</evidence>
<keyword evidence="4" id="KW-0411">Iron-sulfur</keyword>
<dbReference type="Pfam" id="PF01568">
    <property type="entry name" value="Molydop_binding"/>
    <property type="match status" value="1"/>
</dbReference>
<dbReference type="SUPFAM" id="SSF53706">
    <property type="entry name" value="Formate dehydrogenase/DMSO reductase, domains 1-3"/>
    <property type="match status" value="1"/>
</dbReference>
<keyword evidence="2" id="KW-0479">Metal-binding</keyword>
<evidence type="ECO:0000256" key="3">
    <source>
        <dbReference type="ARBA" id="ARBA00023004"/>
    </source>
</evidence>
<dbReference type="Proteomes" id="UP000323521">
    <property type="component" value="Chromosome"/>
</dbReference>
<dbReference type="InterPro" id="IPR006657">
    <property type="entry name" value="MoPterin_dinucl-bd_dom"/>
</dbReference>
<dbReference type="PANTHER" id="PTHR43742">
    <property type="entry name" value="TRIMETHYLAMINE-N-OXIDE REDUCTASE"/>
    <property type="match status" value="1"/>
</dbReference>
<accession>A0A3G1KUT6</accession>
<dbReference type="OrthoDB" id="9810782at2"/>
<dbReference type="Pfam" id="PF00384">
    <property type="entry name" value="Molybdopterin"/>
    <property type="match status" value="1"/>
</dbReference>
<dbReference type="EMBL" id="CP017634">
    <property type="protein sequence ID" value="ATW26180.1"/>
    <property type="molecule type" value="Genomic_DNA"/>
</dbReference>
<comment type="similarity">
    <text evidence="1">Belongs to the prokaryotic molybdopterin-containing oxidoreductase family.</text>
</comment>
<dbReference type="InterPro" id="IPR009010">
    <property type="entry name" value="Asp_de-COase-like_dom_sf"/>
</dbReference>
<dbReference type="SMART" id="SM00926">
    <property type="entry name" value="Molybdop_Fe4S4"/>
    <property type="match status" value="1"/>
</dbReference>
<evidence type="ECO:0000256" key="2">
    <source>
        <dbReference type="ARBA" id="ARBA00022723"/>
    </source>
</evidence>